<reference evidence="5 6" key="2">
    <citation type="submission" date="2016-10" db="EMBL/GenBank/DDBJ databases">
        <authorList>
            <person name="Varghese N."/>
            <person name="Submissions S."/>
        </authorList>
    </citation>
    <scope>NUCLEOTIDE SEQUENCE [LARGE SCALE GENOMIC DNA]</scope>
    <source>
        <strain evidence="3 6">CDM_1</strain>
        <strain evidence="5">CDM_6</strain>
    </source>
</reference>
<feature type="transmembrane region" description="Helical" evidence="1">
    <location>
        <begin position="15"/>
        <end position="34"/>
    </location>
</feature>
<keyword evidence="1" id="KW-0812">Transmembrane</keyword>
<keyword evidence="1" id="KW-0472">Membrane</keyword>
<evidence type="ECO:0000313" key="6">
    <source>
        <dbReference type="Proteomes" id="UP000324021"/>
    </source>
</evidence>
<name>A0A1I0JZZ7_9EURY</name>
<proteinExistence type="predicted"/>
<dbReference type="Pfam" id="PF12158">
    <property type="entry name" value="DUF3592"/>
    <property type="match status" value="1"/>
</dbReference>
<organism evidence="4 5">
    <name type="scientific">Natrinema hispanicum</name>
    <dbReference type="NCBI Taxonomy" id="392421"/>
    <lineage>
        <taxon>Archaea</taxon>
        <taxon>Methanobacteriati</taxon>
        <taxon>Methanobacteriota</taxon>
        <taxon>Stenosarchaea group</taxon>
        <taxon>Halobacteria</taxon>
        <taxon>Halobacteriales</taxon>
        <taxon>Natrialbaceae</taxon>
        <taxon>Natrinema</taxon>
    </lineage>
</organism>
<reference evidence="4" key="1">
    <citation type="submission" date="2016-10" db="EMBL/GenBank/DDBJ databases">
        <authorList>
            <person name="de Groot N.N."/>
        </authorList>
    </citation>
    <scope>NUCLEOTIDE SEQUENCE [LARGE SCALE GENOMIC DNA]</scope>
    <source>
        <strain evidence="4">CDM_6</strain>
    </source>
</reference>
<keyword evidence="5" id="KW-1185">Reference proteome</keyword>
<feature type="domain" description="DUF3592" evidence="2">
    <location>
        <begin position="50"/>
        <end position="136"/>
    </location>
</feature>
<evidence type="ECO:0000313" key="3">
    <source>
        <dbReference type="EMBL" id="SDE05580.1"/>
    </source>
</evidence>
<dbReference type="OrthoDB" id="186649at2157"/>
<dbReference type="Proteomes" id="UP000199320">
    <property type="component" value="Unassembled WGS sequence"/>
</dbReference>
<gene>
    <name evidence="4" type="ORF">SAMN04488694_1861</name>
    <name evidence="3" type="ORF">SAMN05192552_11221</name>
</gene>
<accession>A0A1I0JZZ7</accession>
<sequence length="163" mass="17396">MADDSGFSFNGPDTFRGAVIMLLIGLLATGYGAYDYVQQSEALTNAEEVTAELTTKGIDTDTGGSSSGVDYRPTVRFTYEYDGTSYTSTNVFPTTISPTYDTESEARSVLDGYETGDTVTAYVPPSDPDNAYLKHQSSNAPLLVVGIGLFFVIGGGVSTLKRY</sequence>
<evidence type="ECO:0000313" key="4">
    <source>
        <dbReference type="EMBL" id="SEU15744.1"/>
    </source>
</evidence>
<dbReference type="EMBL" id="FOIC01000086">
    <property type="protein sequence ID" value="SEU15744.1"/>
    <property type="molecule type" value="Genomic_DNA"/>
</dbReference>
<dbReference type="Proteomes" id="UP000324021">
    <property type="component" value="Unassembled WGS sequence"/>
</dbReference>
<protein>
    <recommendedName>
        <fullName evidence="2">DUF3592 domain-containing protein</fullName>
    </recommendedName>
</protein>
<dbReference type="InterPro" id="IPR021994">
    <property type="entry name" value="DUF3592"/>
</dbReference>
<evidence type="ECO:0000313" key="5">
    <source>
        <dbReference type="Proteomes" id="UP000199320"/>
    </source>
</evidence>
<evidence type="ECO:0000259" key="2">
    <source>
        <dbReference type="Pfam" id="PF12158"/>
    </source>
</evidence>
<dbReference type="EMBL" id="FMZP01000122">
    <property type="protein sequence ID" value="SDE05580.1"/>
    <property type="molecule type" value="Genomic_DNA"/>
</dbReference>
<dbReference type="AlphaFoldDB" id="A0A1I0JZZ7"/>
<feature type="transmembrane region" description="Helical" evidence="1">
    <location>
        <begin position="140"/>
        <end position="160"/>
    </location>
</feature>
<keyword evidence="1" id="KW-1133">Transmembrane helix</keyword>
<dbReference type="RefSeq" id="WP_092936251.1">
    <property type="nucleotide sequence ID" value="NZ_FMZP01000122.1"/>
</dbReference>
<evidence type="ECO:0000256" key="1">
    <source>
        <dbReference type="SAM" id="Phobius"/>
    </source>
</evidence>